<sequence length="227" mass="25280">MLENARKFKPIIPLRGTFPAKPPSPTPTPKTRFGFASIYHTVRPLNPRMTNLSFEFPPDKESNRHAPYTARTDRAMAEQRIPGKLIAGMLLSLSMTAATASPIERPARFAIACTGAETVTAGRQMPKQLAYGITLSFDLPDKLYCYGACGKEQTYPIADPSSSPIRLANLETSSQMRRMTFDRGTMRLIDDQRIAMEPVTTLVRHATAVCKPALFQQPWQPVTDQPR</sequence>
<name>A0A7H0LM60_9SPHN</name>
<evidence type="ECO:0000313" key="2">
    <source>
        <dbReference type="Proteomes" id="UP000516148"/>
    </source>
</evidence>
<gene>
    <name evidence="1" type="ORF">H3Z74_06115</name>
</gene>
<keyword evidence="2" id="KW-1185">Reference proteome</keyword>
<dbReference type="EMBL" id="CP061038">
    <property type="protein sequence ID" value="QNQ10763.1"/>
    <property type="molecule type" value="Genomic_DNA"/>
</dbReference>
<dbReference type="RefSeq" id="WP_187763053.1">
    <property type="nucleotide sequence ID" value="NZ_CP061038.1"/>
</dbReference>
<dbReference type="AlphaFoldDB" id="A0A7H0LM60"/>
<organism evidence="1 2">
    <name type="scientific">Sphingomonas alpina</name>
    <dbReference type="NCBI Taxonomy" id="653931"/>
    <lineage>
        <taxon>Bacteria</taxon>
        <taxon>Pseudomonadati</taxon>
        <taxon>Pseudomonadota</taxon>
        <taxon>Alphaproteobacteria</taxon>
        <taxon>Sphingomonadales</taxon>
        <taxon>Sphingomonadaceae</taxon>
        <taxon>Sphingomonas</taxon>
    </lineage>
</organism>
<dbReference type="Proteomes" id="UP000516148">
    <property type="component" value="Chromosome"/>
</dbReference>
<evidence type="ECO:0000313" key="1">
    <source>
        <dbReference type="EMBL" id="QNQ10763.1"/>
    </source>
</evidence>
<reference evidence="1 2" key="1">
    <citation type="submission" date="2020-09" db="EMBL/GenBank/DDBJ databases">
        <title>Sphingomonas sp., a new species isolated from pork steak.</title>
        <authorList>
            <person name="Heidler von Heilborn D."/>
        </authorList>
    </citation>
    <scope>NUCLEOTIDE SEQUENCE [LARGE SCALE GENOMIC DNA]</scope>
    <source>
        <strain evidence="2">S8-3T</strain>
    </source>
</reference>
<proteinExistence type="predicted"/>
<accession>A0A7H0LM60</accession>
<dbReference type="KEGG" id="spap:H3Z74_06115"/>
<protein>
    <submittedName>
        <fullName evidence="1">Uncharacterized protein</fullName>
    </submittedName>
</protein>